<proteinExistence type="inferred from homology"/>
<keyword evidence="2" id="KW-0396">Initiation factor</keyword>
<name>A0A8B8M294_ABRPR</name>
<evidence type="ECO:0000313" key="9">
    <source>
        <dbReference type="Proteomes" id="UP000694853"/>
    </source>
</evidence>
<evidence type="ECO:0000256" key="4">
    <source>
        <dbReference type="ARBA" id="ARBA00022737"/>
    </source>
</evidence>
<dbReference type="PROSITE" id="PS00678">
    <property type="entry name" value="WD_REPEATS_1"/>
    <property type="match status" value="1"/>
</dbReference>
<dbReference type="FunFam" id="2.40.50.140:FF:000034">
    <property type="entry name" value="Eukaryotic translation initiation factor 5A"/>
    <property type="match status" value="1"/>
</dbReference>
<dbReference type="InterPro" id="IPR048670">
    <property type="entry name" value="IF5A-like_N"/>
</dbReference>
<organism evidence="9 10">
    <name type="scientific">Abrus precatorius</name>
    <name type="common">Indian licorice</name>
    <name type="synonym">Glycine abrus</name>
    <dbReference type="NCBI Taxonomy" id="3816"/>
    <lineage>
        <taxon>Eukaryota</taxon>
        <taxon>Viridiplantae</taxon>
        <taxon>Streptophyta</taxon>
        <taxon>Embryophyta</taxon>
        <taxon>Tracheophyta</taxon>
        <taxon>Spermatophyta</taxon>
        <taxon>Magnoliopsida</taxon>
        <taxon>eudicotyledons</taxon>
        <taxon>Gunneridae</taxon>
        <taxon>Pentapetalae</taxon>
        <taxon>rosids</taxon>
        <taxon>fabids</taxon>
        <taxon>Fabales</taxon>
        <taxon>Fabaceae</taxon>
        <taxon>Papilionoideae</taxon>
        <taxon>50 kb inversion clade</taxon>
        <taxon>NPAAA clade</taxon>
        <taxon>indigoferoid/millettioid clade</taxon>
        <taxon>Abreae</taxon>
        <taxon>Abrus</taxon>
    </lineage>
</organism>
<dbReference type="RefSeq" id="XP_027362796.1">
    <property type="nucleotide sequence ID" value="XM_027506995.1"/>
</dbReference>
<dbReference type="NCBIfam" id="TIGR00037">
    <property type="entry name" value="eIF_5A"/>
    <property type="match status" value="1"/>
</dbReference>
<dbReference type="GeneID" id="113870403"/>
<dbReference type="SMART" id="SM00320">
    <property type="entry name" value="WD40"/>
    <property type="match status" value="4"/>
</dbReference>
<keyword evidence="5" id="KW-0648">Protein biosynthesis</keyword>
<dbReference type="Gene3D" id="2.130.10.10">
    <property type="entry name" value="YVTN repeat-like/Quinoprotein amine dehydrogenase"/>
    <property type="match status" value="1"/>
</dbReference>
<reference evidence="9" key="1">
    <citation type="journal article" date="2019" name="Toxins">
        <title>Detection of Abrin-Like and Prepropulchellin-Like Toxin Genes and Transcripts Using Whole Genome Sequencing and Full-Length Transcript Sequencing of Abrus precatorius.</title>
        <authorList>
            <person name="Hovde B.T."/>
            <person name="Daligault H.E."/>
            <person name="Hanschen E.R."/>
            <person name="Kunde Y.A."/>
            <person name="Johnson M.B."/>
            <person name="Starkenburg S.R."/>
            <person name="Johnson S.L."/>
        </authorList>
    </citation>
    <scope>NUCLEOTIDE SEQUENCE [LARGE SCALE GENOMIC DNA]</scope>
</reference>
<dbReference type="GO" id="GO:0045905">
    <property type="term" value="P:positive regulation of translational termination"/>
    <property type="evidence" value="ECO:0007669"/>
    <property type="project" value="InterPro"/>
</dbReference>
<dbReference type="InterPro" id="IPR014722">
    <property type="entry name" value="Rib_uL2_dom2"/>
</dbReference>
<dbReference type="InterPro" id="IPR008991">
    <property type="entry name" value="Translation_prot_SH3-like_sf"/>
</dbReference>
<dbReference type="PANTHER" id="PTHR10971">
    <property type="entry name" value="MRNA EXPORT FACTOR AND BUB3"/>
    <property type="match status" value="1"/>
</dbReference>
<dbReference type="InterPro" id="IPR020189">
    <property type="entry name" value="IF5A_C"/>
</dbReference>
<dbReference type="InterPro" id="IPR001680">
    <property type="entry name" value="WD40_rpt"/>
</dbReference>
<dbReference type="InterPro" id="IPR012340">
    <property type="entry name" value="NA-bd_OB-fold"/>
</dbReference>
<dbReference type="SUPFAM" id="SSF50104">
    <property type="entry name" value="Translation proteins SH3-like domain"/>
    <property type="match status" value="1"/>
</dbReference>
<evidence type="ECO:0000256" key="7">
    <source>
        <dbReference type="PROSITE-ProRule" id="PRU00221"/>
    </source>
</evidence>
<dbReference type="PROSITE" id="PS00302">
    <property type="entry name" value="IF5A_HYPUSINE"/>
    <property type="match status" value="1"/>
</dbReference>
<dbReference type="InterPro" id="IPR015943">
    <property type="entry name" value="WD40/YVTN_repeat-like_dom_sf"/>
</dbReference>
<accession>A0A8B8M294</accession>
<evidence type="ECO:0000256" key="5">
    <source>
        <dbReference type="ARBA" id="ARBA00022917"/>
    </source>
</evidence>
<dbReference type="SUPFAM" id="SSF50978">
    <property type="entry name" value="WD40 repeat-like"/>
    <property type="match status" value="1"/>
</dbReference>
<dbReference type="FunFam" id="2.130.10.10:FF:001244">
    <property type="entry name" value="Mitotic checkpoint protein BUB3.3"/>
    <property type="match status" value="1"/>
</dbReference>
<evidence type="ECO:0000256" key="2">
    <source>
        <dbReference type="ARBA" id="ARBA00022540"/>
    </source>
</evidence>
<dbReference type="InterPro" id="IPR019769">
    <property type="entry name" value="Trans_elong_IF5A_hypusine_site"/>
</dbReference>
<gene>
    <name evidence="10" type="primary">LOC113870403</name>
</gene>
<dbReference type="Gene3D" id="2.30.30.30">
    <property type="match status" value="1"/>
</dbReference>
<reference evidence="10" key="2">
    <citation type="submission" date="2025-08" db="UniProtKB">
        <authorList>
            <consortium name="RefSeq"/>
        </authorList>
    </citation>
    <scope>IDENTIFICATION</scope>
    <source>
        <tissue evidence="10">Young leaves</tissue>
    </source>
</reference>
<sequence>MKGNWLELELEKGIGDAISRTRFAPHSNNLLISSWDSSLRLYDVDASLLRLEAPSQAPLLDCCFQDDAVAFTAASDGRIRRYDLHLGLIDTVGSHDDIATCIGYSNETCQLITSGFDKKLLLWDIHMKKASSCLRNLDAEVDSMCVCGFNLTVAIGASVHVYDLRNFDKPVQLKEACNGTQLRCVSSVPYAEGFAVGSVDGRVALRISFSSSNDIGYVFRCHPKSKDGRHYLVSVNDIAFSPLVSGAFVTGDNEGYVTIWDAGSRKRLVELPKYPNSVASLSYNHVGQFLAVASSYTYQEANEIEEPPRVFIHKVDSFDIGSTSAGSITMSDEEHHFESKADAGASKTFPQQAGTIRKNGYIVIKNRPCKVVEVSTSKTGKHGHAKCHFVGIDIFTGKKLEDIVPSSHNCDVPHVNRTDYQLIDISEDGFVSLLTETGGTKDDLRLPTDENLLSQVTDQGKDLVVTVMSSMGEEQICALKDIGPK</sequence>
<evidence type="ECO:0000313" key="10">
    <source>
        <dbReference type="RefSeq" id="XP_027362796.1"/>
    </source>
</evidence>
<dbReference type="GO" id="GO:0003743">
    <property type="term" value="F:translation initiation factor activity"/>
    <property type="evidence" value="ECO:0007669"/>
    <property type="project" value="UniProtKB-KW"/>
</dbReference>
<keyword evidence="6" id="KW-0385">Hypusine</keyword>
<comment type="similarity">
    <text evidence="1">Belongs to the eIF-5A family.</text>
</comment>
<dbReference type="Pfam" id="PF01287">
    <property type="entry name" value="eIF-5a"/>
    <property type="match status" value="1"/>
</dbReference>
<keyword evidence="4" id="KW-0677">Repeat</keyword>
<dbReference type="CDD" id="cd04468">
    <property type="entry name" value="S1_eIF5A"/>
    <property type="match status" value="1"/>
</dbReference>
<dbReference type="SUPFAM" id="SSF50249">
    <property type="entry name" value="Nucleic acid-binding proteins"/>
    <property type="match status" value="1"/>
</dbReference>
<evidence type="ECO:0000259" key="8">
    <source>
        <dbReference type="SMART" id="SM01376"/>
    </source>
</evidence>
<dbReference type="SMART" id="SM01376">
    <property type="entry name" value="eIF-5a"/>
    <property type="match status" value="1"/>
</dbReference>
<dbReference type="Proteomes" id="UP000694853">
    <property type="component" value="Unplaced"/>
</dbReference>
<dbReference type="GO" id="GO:0043022">
    <property type="term" value="F:ribosome binding"/>
    <property type="evidence" value="ECO:0007669"/>
    <property type="project" value="InterPro"/>
</dbReference>
<keyword evidence="3 7" id="KW-0853">WD repeat</keyword>
<keyword evidence="9" id="KW-1185">Reference proteome</keyword>
<evidence type="ECO:0000256" key="6">
    <source>
        <dbReference type="ARBA" id="ARBA00023071"/>
    </source>
</evidence>
<dbReference type="InterPro" id="IPR036322">
    <property type="entry name" value="WD40_repeat_dom_sf"/>
</dbReference>
<dbReference type="GO" id="GO:0003723">
    <property type="term" value="F:RNA binding"/>
    <property type="evidence" value="ECO:0007669"/>
    <property type="project" value="InterPro"/>
</dbReference>
<dbReference type="GO" id="GO:0045901">
    <property type="term" value="P:positive regulation of translational elongation"/>
    <property type="evidence" value="ECO:0007669"/>
    <property type="project" value="InterPro"/>
</dbReference>
<dbReference type="Pfam" id="PF00400">
    <property type="entry name" value="WD40"/>
    <property type="match status" value="1"/>
</dbReference>
<feature type="domain" description="Translation initiation factor 5A C-terminal" evidence="8">
    <location>
        <begin position="414"/>
        <end position="480"/>
    </location>
</feature>
<dbReference type="Gene3D" id="2.40.50.140">
    <property type="entry name" value="Nucleic acid-binding proteins"/>
    <property type="match status" value="1"/>
</dbReference>
<dbReference type="InterPro" id="IPR001884">
    <property type="entry name" value="IF5A-like"/>
</dbReference>
<dbReference type="Pfam" id="PF21485">
    <property type="entry name" value="IF5A-like_N"/>
    <property type="match status" value="1"/>
</dbReference>
<dbReference type="PROSITE" id="PS50082">
    <property type="entry name" value="WD_REPEATS_2"/>
    <property type="match status" value="1"/>
</dbReference>
<dbReference type="AlphaFoldDB" id="A0A8B8M294"/>
<dbReference type="InterPro" id="IPR019775">
    <property type="entry name" value="WD40_repeat_CS"/>
</dbReference>
<dbReference type="KEGG" id="aprc:113870403"/>
<dbReference type="FunFam" id="2.30.30.30:FF:000012">
    <property type="entry name" value="Eukaryotic translation initiation factor 5A"/>
    <property type="match status" value="1"/>
</dbReference>
<evidence type="ECO:0000256" key="3">
    <source>
        <dbReference type="ARBA" id="ARBA00022574"/>
    </source>
</evidence>
<dbReference type="OrthoDB" id="10262475at2759"/>
<protein>
    <submittedName>
        <fullName evidence="10">Mitotic checkpoint protein BUB3.3-like</fullName>
    </submittedName>
</protein>
<evidence type="ECO:0000256" key="1">
    <source>
        <dbReference type="ARBA" id="ARBA00006016"/>
    </source>
</evidence>
<feature type="repeat" description="WD" evidence="7">
    <location>
        <begin position="92"/>
        <end position="125"/>
    </location>
</feature>
<dbReference type="GO" id="GO:0003746">
    <property type="term" value="F:translation elongation factor activity"/>
    <property type="evidence" value="ECO:0007669"/>
    <property type="project" value="InterPro"/>
</dbReference>